<protein>
    <submittedName>
        <fullName evidence="1">Putative 2OG-Fe(II) oxygenase</fullName>
    </submittedName>
</protein>
<dbReference type="AlphaFoldDB" id="A0A1X7GAQ2"/>
<dbReference type="OrthoDB" id="9783136at2"/>
<organism evidence="1 2">
    <name type="scientific">Allosphingosinicella indica</name>
    <dbReference type="NCBI Taxonomy" id="941907"/>
    <lineage>
        <taxon>Bacteria</taxon>
        <taxon>Pseudomonadati</taxon>
        <taxon>Pseudomonadota</taxon>
        <taxon>Alphaproteobacteria</taxon>
        <taxon>Sphingomonadales</taxon>
        <taxon>Sphingomonadaceae</taxon>
        <taxon>Allosphingosinicella</taxon>
    </lineage>
</organism>
<evidence type="ECO:0000313" key="2">
    <source>
        <dbReference type="Proteomes" id="UP000192934"/>
    </source>
</evidence>
<proteinExistence type="predicted"/>
<dbReference type="STRING" id="941907.SAMN06295910_1447"/>
<dbReference type="InterPro" id="IPR012668">
    <property type="entry name" value="CHP02466"/>
</dbReference>
<dbReference type="EMBL" id="LT840185">
    <property type="protein sequence ID" value="SMF66889.1"/>
    <property type="molecule type" value="Genomic_DNA"/>
</dbReference>
<dbReference type="Gene3D" id="2.60.120.620">
    <property type="entry name" value="q2cbj1_9rhob like domain"/>
    <property type="match status" value="1"/>
</dbReference>
<reference evidence="2" key="1">
    <citation type="submission" date="2017-04" db="EMBL/GenBank/DDBJ databases">
        <authorList>
            <person name="Varghese N."/>
            <person name="Submissions S."/>
        </authorList>
    </citation>
    <scope>NUCLEOTIDE SEQUENCE [LARGE SCALE GENOMIC DNA]</scope>
    <source>
        <strain evidence="2">Dd16</strain>
    </source>
</reference>
<sequence>MNSTIQFRPAGAATADSPDAAADAGLDALREGREAEVLPRLDRAAAAHPGHARLHQVIGLLRRELDQLKPALAAFERAAARAPADPRIAHGHARAALEAGLPSKPLFDHAASLAPRDGDVLLGRSAAQFADGGPEAALPDLEIILGANPGWLPGHALMARLRWLIGDREHFADSYKRALGTAPGDINLWRDLITTLTHADQFESALAAIAQGRISAGQHIVFDVNEAVCVAEMGDIATADRLFAKLGTIDDVTVAVRHIRHLLRAGRPDEAIALALPWTGRPEAAMVWPYLSIAWRLTDDPRWQWLEGDERLVRHFDLDELAPGLDALAERLRVLHNTSHQPLEQSVRGGTQTDGPLFRRIEPEIQALRAAIVRAVETYVDGLPPVDATHPFLGVPRDGPVRFAGSWSVRLQQQGHHSNHIHPQGWISSAFYVALPDAAERGADPAGWLQLGVPQTELGVDLPPTRVIEPKPGRLALFPSTMWHGTVPFDAGERLTVAFDVARGR</sequence>
<dbReference type="Pfam" id="PF13759">
    <property type="entry name" value="2OG-FeII_Oxy_5"/>
    <property type="match status" value="1"/>
</dbReference>
<evidence type="ECO:0000313" key="1">
    <source>
        <dbReference type="EMBL" id="SMF66889.1"/>
    </source>
</evidence>
<dbReference type="Gene3D" id="1.25.40.10">
    <property type="entry name" value="Tetratricopeptide repeat domain"/>
    <property type="match status" value="1"/>
</dbReference>
<accession>A0A1X7GAQ2</accession>
<dbReference type="SUPFAM" id="SSF48452">
    <property type="entry name" value="TPR-like"/>
    <property type="match status" value="2"/>
</dbReference>
<dbReference type="RefSeq" id="WP_157123737.1">
    <property type="nucleotide sequence ID" value="NZ_LT840185.1"/>
</dbReference>
<keyword evidence="2" id="KW-1185">Reference proteome</keyword>
<name>A0A1X7GAQ2_9SPHN</name>
<gene>
    <name evidence="1" type="ORF">SAMN06295910_1447</name>
</gene>
<dbReference type="Proteomes" id="UP000192934">
    <property type="component" value="Chromosome I"/>
</dbReference>
<dbReference type="InterPro" id="IPR011990">
    <property type="entry name" value="TPR-like_helical_dom_sf"/>
</dbReference>